<dbReference type="Proteomes" id="UP000225889">
    <property type="component" value="Unassembled WGS sequence"/>
</dbReference>
<evidence type="ECO:0000313" key="5">
    <source>
        <dbReference type="EMBL" id="PHU35029.1"/>
    </source>
</evidence>
<dbReference type="Gene3D" id="3.40.50.720">
    <property type="entry name" value="NAD(P)-binding Rossmann-like Domain"/>
    <property type="match status" value="1"/>
</dbReference>
<dbReference type="SUPFAM" id="SSF51735">
    <property type="entry name" value="NAD(P)-binding Rossmann-fold domains"/>
    <property type="match status" value="1"/>
</dbReference>
<evidence type="ECO:0000259" key="3">
    <source>
        <dbReference type="Pfam" id="PF01408"/>
    </source>
</evidence>
<gene>
    <name evidence="5" type="ORF">CSX01_06755</name>
</gene>
<comment type="caution">
    <text evidence="5">The sequence shown here is derived from an EMBL/GenBank/DDBJ whole genome shotgun (WGS) entry which is preliminary data.</text>
</comment>
<name>A0A2G3DVH9_9FIRM</name>
<feature type="domain" description="Gfo/Idh/MocA-like oxidoreductase N-terminal" evidence="3">
    <location>
        <begin position="5"/>
        <end position="123"/>
    </location>
</feature>
<reference evidence="5 6" key="1">
    <citation type="submission" date="2017-10" db="EMBL/GenBank/DDBJ databases">
        <title>Resolving the taxonomy of Roseburia spp., Eubacterium rectale and Agathobacter spp. through phylogenomic analysis.</title>
        <authorList>
            <person name="Sheridan P.O."/>
            <person name="Walker A.W."/>
            <person name="Duncan S.H."/>
            <person name="Scott K.P."/>
            <person name="Toole P.W.O."/>
            <person name="Luis P."/>
            <person name="Flint H.J."/>
        </authorList>
    </citation>
    <scope>NUCLEOTIDE SEQUENCE [LARGE SCALE GENOMIC DNA]</scope>
    <source>
        <strain evidence="5 6">JK626</strain>
    </source>
</reference>
<dbReference type="PANTHER" id="PTHR22604">
    <property type="entry name" value="OXIDOREDUCTASES"/>
    <property type="match status" value="1"/>
</dbReference>
<dbReference type="RefSeq" id="WP_099391855.1">
    <property type="nucleotide sequence ID" value="NZ_PDYF01000011.1"/>
</dbReference>
<dbReference type="AlphaFoldDB" id="A0A2G3DVH9"/>
<comment type="similarity">
    <text evidence="1">Belongs to the Gfo/Idh/MocA family.</text>
</comment>
<dbReference type="Pfam" id="PF01408">
    <property type="entry name" value="GFO_IDH_MocA"/>
    <property type="match status" value="1"/>
</dbReference>
<dbReference type="Pfam" id="PF22725">
    <property type="entry name" value="GFO_IDH_MocA_C3"/>
    <property type="match status" value="1"/>
</dbReference>
<dbReference type="InterPro" id="IPR036291">
    <property type="entry name" value="NAD(P)-bd_dom_sf"/>
</dbReference>
<sequence length="326" mass="36448">MEKVKWGILGTANIAKGCTIPGMQQVDNCELYAIAGRDINKALKFKDDFGFQKAYGSYEELIEDSEVQAIYIPLPNGLHLKWVKEALQHKKHVICEKPLALNASAARDMFKTAKANGVILMEAYAYLHSPYIKCLKADIDSGLIGEIDYIESEFLTQGYSEDIRLYKEQGGGAMYDLGCYCTTMILSLIDSTPTSVIANARYTELGVDELTNAIIKFKNGVNATFTVGMILGKDTGSRFDKLYIHGSKGAIRSDVEFNQSGELSYKIYLDKEIIERKISVPQNYSLEIAQLNSCILNGETQHITPDFSIKNAELMDEVFRKIGYYN</sequence>
<evidence type="ECO:0000259" key="4">
    <source>
        <dbReference type="Pfam" id="PF22725"/>
    </source>
</evidence>
<dbReference type="Gene3D" id="3.30.360.10">
    <property type="entry name" value="Dihydrodipicolinate Reductase, domain 2"/>
    <property type="match status" value="1"/>
</dbReference>
<dbReference type="GO" id="GO:0016491">
    <property type="term" value="F:oxidoreductase activity"/>
    <property type="evidence" value="ECO:0007669"/>
    <property type="project" value="UniProtKB-KW"/>
</dbReference>
<reference evidence="5 6" key="2">
    <citation type="submission" date="2017-10" db="EMBL/GenBank/DDBJ databases">
        <authorList>
            <person name="Banno H."/>
            <person name="Chua N.-H."/>
        </authorList>
    </citation>
    <scope>NUCLEOTIDE SEQUENCE [LARGE SCALE GENOMIC DNA]</scope>
    <source>
        <strain evidence="5 6">JK626</strain>
    </source>
</reference>
<dbReference type="InterPro" id="IPR050984">
    <property type="entry name" value="Gfo/Idh/MocA_domain"/>
</dbReference>
<dbReference type="EMBL" id="PDYF01000011">
    <property type="protein sequence ID" value="PHU35029.1"/>
    <property type="molecule type" value="Genomic_DNA"/>
</dbReference>
<evidence type="ECO:0000256" key="2">
    <source>
        <dbReference type="ARBA" id="ARBA00023002"/>
    </source>
</evidence>
<proteinExistence type="inferred from homology"/>
<dbReference type="SUPFAM" id="SSF55347">
    <property type="entry name" value="Glyceraldehyde-3-phosphate dehydrogenase-like, C-terminal domain"/>
    <property type="match status" value="1"/>
</dbReference>
<dbReference type="GO" id="GO:0000166">
    <property type="term" value="F:nucleotide binding"/>
    <property type="evidence" value="ECO:0007669"/>
    <property type="project" value="InterPro"/>
</dbReference>
<feature type="domain" description="GFO/IDH/MocA-like oxidoreductase" evidence="4">
    <location>
        <begin position="135"/>
        <end position="252"/>
    </location>
</feature>
<evidence type="ECO:0000256" key="1">
    <source>
        <dbReference type="ARBA" id="ARBA00010928"/>
    </source>
</evidence>
<protein>
    <submittedName>
        <fullName evidence="5">Oxidoreductase</fullName>
    </submittedName>
</protein>
<dbReference type="InterPro" id="IPR000683">
    <property type="entry name" value="Gfo/Idh/MocA-like_OxRdtase_N"/>
</dbReference>
<keyword evidence="2" id="KW-0560">Oxidoreductase</keyword>
<dbReference type="PANTHER" id="PTHR22604:SF105">
    <property type="entry name" value="TRANS-1,2-DIHYDROBENZENE-1,2-DIOL DEHYDROGENASE"/>
    <property type="match status" value="1"/>
</dbReference>
<accession>A0A2G3DVH9</accession>
<organism evidence="5 6">
    <name type="scientific">Pseudobutyrivibrio ruminis</name>
    <dbReference type="NCBI Taxonomy" id="46206"/>
    <lineage>
        <taxon>Bacteria</taxon>
        <taxon>Bacillati</taxon>
        <taxon>Bacillota</taxon>
        <taxon>Clostridia</taxon>
        <taxon>Lachnospirales</taxon>
        <taxon>Lachnospiraceae</taxon>
        <taxon>Pseudobutyrivibrio</taxon>
    </lineage>
</organism>
<evidence type="ECO:0000313" key="6">
    <source>
        <dbReference type="Proteomes" id="UP000225889"/>
    </source>
</evidence>
<dbReference type="InterPro" id="IPR055170">
    <property type="entry name" value="GFO_IDH_MocA-like_dom"/>
</dbReference>